<dbReference type="SUPFAM" id="SSF48452">
    <property type="entry name" value="TPR-like"/>
    <property type="match status" value="1"/>
</dbReference>
<keyword evidence="3" id="KW-1185">Reference proteome</keyword>
<feature type="domain" description="CHAT" evidence="1">
    <location>
        <begin position="513"/>
        <end position="790"/>
    </location>
</feature>
<dbReference type="Gene3D" id="1.25.40.10">
    <property type="entry name" value="Tetratricopeptide repeat domain"/>
    <property type="match status" value="2"/>
</dbReference>
<organism evidence="2 3">
    <name type="scientific">Gymnopus androsaceus JB14</name>
    <dbReference type="NCBI Taxonomy" id="1447944"/>
    <lineage>
        <taxon>Eukaryota</taxon>
        <taxon>Fungi</taxon>
        <taxon>Dikarya</taxon>
        <taxon>Basidiomycota</taxon>
        <taxon>Agaricomycotina</taxon>
        <taxon>Agaricomycetes</taxon>
        <taxon>Agaricomycetidae</taxon>
        <taxon>Agaricales</taxon>
        <taxon>Marasmiineae</taxon>
        <taxon>Omphalotaceae</taxon>
        <taxon>Gymnopus</taxon>
    </lineage>
</organism>
<dbReference type="Pfam" id="PF12770">
    <property type="entry name" value="CHAT"/>
    <property type="match status" value="1"/>
</dbReference>
<proteinExistence type="predicted"/>
<dbReference type="InterPro" id="IPR024983">
    <property type="entry name" value="CHAT_dom"/>
</dbReference>
<evidence type="ECO:0000313" key="3">
    <source>
        <dbReference type="Proteomes" id="UP000799118"/>
    </source>
</evidence>
<name>A0A6A4GKF0_9AGAR</name>
<dbReference type="OrthoDB" id="9991317at2759"/>
<accession>A0A6A4GKF0</accession>
<dbReference type="Proteomes" id="UP000799118">
    <property type="component" value="Unassembled WGS sequence"/>
</dbReference>
<gene>
    <name evidence="2" type="ORF">BT96DRAFT_556151</name>
</gene>
<reference evidence="2" key="1">
    <citation type="journal article" date="2019" name="Environ. Microbiol.">
        <title>Fungal ecological strategies reflected in gene transcription - a case study of two litter decomposers.</title>
        <authorList>
            <person name="Barbi F."/>
            <person name="Kohler A."/>
            <person name="Barry K."/>
            <person name="Baskaran P."/>
            <person name="Daum C."/>
            <person name="Fauchery L."/>
            <person name="Ihrmark K."/>
            <person name="Kuo A."/>
            <person name="LaButti K."/>
            <person name="Lipzen A."/>
            <person name="Morin E."/>
            <person name="Grigoriev I.V."/>
            <person name="Henrissat B."/>
            <person name="Lindahl B."/>
            <person name="Martin F."/>
        </authorList>
    </citation>
    <scope>NUCLEOTIDE SEQUENCE</scope>
    <source>
        <strain evidence="2">JB14</strain>
    </source>
</reference>
<evidence type="ECO:0000313" key="2">
    <source>
        <dbReference type="EMBL" id="KAE9386018.1"/>
    </source>
</evidence>
<sequence length="791" mass="87009">MRQAVDLVSNDHPDTPRWLALLGNSLETRFSRLGDKNDLTEAVLRTQQAVHLLPDHHANKPAFLSLHGNALQTRFDRLGDVKDLNAAVLHLQQAVRLAPDDAPDKLAMLGNLGNSLLVRFHRLGDMKDLNDAVLRQQEALDLTPTGDPNKPRSLTNLGNSLETRFNRLGDVKDLNEAVLKEQQAVDLTPDDHPDKLAYLFNLGLSLLAQSKFFQSNSKVTEALDKLSAAACSPVGHGSMKFEAASIWVQQSQSISHSSTLDAYATGVSLIPQLAWPGSLIEDRHFQIKEVRPFISNASTFAIEIGECTTAVEWFDQGSSIIWSQLLQLQSPLDKLKMKYPVQGFELERLSSELTGKPQYNMIDVSPSHGLTPESSPQSVARDLHERAERRESLITEIRELPGFKDFLQPEHHPELAAAATHGPVIILIANDKQANALVLLPGLNEDALHIPLPLVDNETLEAIYSVIKNLIEGFLPNRDALDDLSHRLGIRRKWHQPDPNVIEKEFQLILLILWMRIGKPIVDGLALTTNHLTRIWWCSTGSFSFLPIHAAGDYSSDAPIGSKLAEYAISSYTPSVTALLQAQNLISDEARELKVLAIAQPSAEGQNILPGTETEVDYIRHHAGDVVSVQTLKGSVATVEQVKAGMRENNWAHFACHGIQNGQEPLQSALLLAGSSRLTLNDIITMQLSPKGLAFLSACQTAAGDENLSAEAVHIAAGMLSAGYRSVIATMWSISDLHAPQVANDVYGFLFKDDKNDITQAAEALHYAIKNLREKDKVSFATWVPFIHVGV</sequence>
<evidence type="ECO:0000259" key="1">
    <source>
        <dbReference type="Pfam" id="PF12770"/>
    </source>
</evidence>
<dbReference type="InterPro" id="IPR011990">
    <property type="entry name" value="TPR-like_helical_dom_sf"/>
</dbReference>
<dbReference type="AlphaFoldDB" id="A0A6A4GKF0"/>
<protein>
    <recommendedName>
        <fullName evidence="1">CHAT domain-containing protein</fullName>
    </recommendedName>
</protein>
<dbReference type="EMBL" id="ML769921">
    <property type="protein sequence ID" value="KAE9386018.1"/>
    <property type="molecule type" value="Genomic_DNA"/>
</dbReference>